<dbReference type="Proteomes" id="UP000027138">
    <property type="component" value="Unassembled WGS sequence"/>
</dbReference>
<reference evidence="2 3" key="1">
    <citation type="journal article" date="2014" name="PLoS ONE">
        <title>Global Analysis of Gene Expression Profiles in Physic Nut (Jatropha curcas L.) Seedlings Exposed to Salt Stress.</title>
        <authorList>
            <person name="Zhang L."/>
            <person name="Zhang C."/>
            <person name="Wu P."/>
            <person name="Chen Y."/>
            <person name="Li M."/>
            <person name="Jiang H."/>
            <person name="Wu G."/>
        </authorList>
    </citation>
    <scope>NUCLEOTIDE SEQUENCE [LARGE SCALE GENOMIC DNA]</scope>
    <source>
        <strain evidence="3">cv. GZQX0401</strain>
        <tissue evidence="2">Young leaves</tissue>
    </source>
</reference>
<accession>A0A067KTK6</accession>
<dbReference type="EMBL" id="KK914482">
    <property type="protein sequence ID" value="KDP35605.1"/>
    <property type="molecule type" value="Genomic_DNA"/>
</dbReference>
<sequence length="223" mass="23875">MLNNAYKLFNIKVDFVELIAGDNMKIEKDDDVLFIFEMFKDTLVVLVHVIAVNTSFAMVVPDSDSDVVGIVASNVGGNRAQTRDEGETQGEGMTQNEGETQVEGVTQVEEEGRQGTFIAGASIWDNIVGENSSQVQGSSRGRGQYGAKGRRGRVSIRGRGINGIGFGRSRGRGRGNGHVSHNQSRPGIGLSSGPRYTCEVEVDSFGLSGNGIGVTQEQMGTQM</sequence>
<protein>
    <submittedName>
        <fullName evidence="2">Uncharacterized protein</fullName>
    </submittedName>
</protein>
<evidence type="ECO:0000256" key="1">
    <source>
        <dbReference type="SAM" id="MobiDB-lite"/>
    </source>
</evidence>
<feature type="compositionally biased region" description="Low complexity" evidence="1">
    <location>
        <begin position="132"/>
        <end position="142"/>
    </location>
</feature>
<evidence type="ECO:0000313" key="2">
    <source>
        <dbReference type="EMBL" id="KDP35605.1"/>
    </source>
</evidence>
<feature type="region of interest" description="Disordered" evidence="1">
    <location>
        <begin position="131"/>
        <end position="192"/>
    </location>
</feature>
<gene>
    <name evidence="2" type="ORF">JCGZ_09043</name>
</gene>
<feature type="region of interest" description="Disordered" evidence="1">
    <location>
        <begin position="78"/>
        <end position="103"/>
    </location>
</feature>
<name>A0A067KTK6_JATCU</name>
<evidence type="ECO:0000313" key="3">
    <source>
        <dbReference type="Proteomes" id="UP000027138"/>
    </source>
</evidence>
<proteinExistence type="predicted"/>
<dbReference type="AlphaFoldDB" id="A0A067KTK6"/>
<keyword evidence="3" id="KW-1185">Reference proteome</keyword>
<organism evidence="2 3">
    <name type="scientific">Jatropha curcas</name>
    <name type="common">Barbados nut</name>
    <dbReference type="NCBI Taxonomy" id="180498"/>
    <lineage>
        <taxon>Eukaryota</taxon>
        <taxon>Viridiplantae</taxon>
        <taxon>Streptophyta</taxon>
        <taxon>Embryophyta</taxon>
        <taxon>Tracheophyta</taxon>
        <taxon>Spermatophyta</taxon>
        <taxon>Magnoliopsida</taxon>
        <taxon>eudicotyledons</taxon>
        <taxon>Gunneridae</taxon>
        <taxon>Pentapetalae</taxon>
        <taxon>rosids</taxon>
        <taxon>fabids</taxon>
        <taxon>Malpighiales</taxon>
        <taxon>Euphorbiaceae</taxon>
        <taxon>Crotonoideae</taxon>
        <taxon>Jatropheae</taxon>
        <taxon>Jatropha</taxon>
    </lineage>
</organism>